<evidence type="ECO:0000256" key="4">
    <source>
        <dbReference type="ARBA" id="ARBA00022679"/>
    </source>
</evidence>
<comment type="similarity">
    <text evidence="1">Belongs to the carnosine N-methyltransferase family.</text>
</comment>
<dbReference type="Gene3D" id="3.40.50.150">
    <property type="entry name" value="Vaccinia Virus protein VP39"/>
    <property type="match status" value="1"/>
</dbReference>
<dbReference type="GO" id="GO:0030735">
    <property type="term" value="F:carnosine N-methyltransferase activity"/>
    <property type="evidence" value="ECO:0007669"/>
    <property type="project" value="UniProtKB-EC"/>
</dbReference>
<dbReference type="GO" id="GO:0032259">
    <property type="term" value="P:methylation"/>
    <property type="evidence" value="ECO:0007669"/>
    <property type="project" value="UniProtKB-KW"/>
</dbReference>
<dbReference type="SMART" id="SM01296">
    <property type="entry name" value="N2227"/>
    <property type="match status" value="1"/>
</dbReference>
<reference evidence="6" key="1">
    <citation type="submission" date="2023-08" db="EMBL/GenBank/DDBJ databases">
        <title>Black Yeasts Isolated from many extreme environments.</title>
        <authorList>
            <person name="Coleine C."/>
            <person name="Stajich J.E."/>
            <person name="Selbmann L."/>
        </authorList>
    </citation>
    <scope>NUCLEOTIDE SEQUENCE</scope>
    <source>
        <strain evidence="6">CCFEE 5401</strain>
    </source>
</reference>
<keyword evidence="4" id="KW-0808">Transferase</keyword>
<dbReference type="PANTHER" id="PTHR12303:SF6">
    <property type="entry name" value="CARNOSINE N-METHYLTRANSFERASE"/>
    <property type="match status" value="1"/>
</dbReference>
<sequence length="405" mass="43930">MTPIKEAASTVHLKDHSKCHELFAALDSFRQYRQLSHYNTTHLRRQTLYSLPAEHIDLLCAPPISLLASLDAIDSAIAANADIAEAMLDAALVKYGLQGDESWKGTATVEDVDRARSTIRQLYRDWSLEGAGERAACYVPILSALEKYLPTSNDPAVNSRDRVLVPGSGLGRLVLDLRVAGYTVEGNDSSYHQLIASQYMLDCANAGEQHKLYPWALNANNHLTRADQLQSVSVPDTHGLTAWSDDDIDSTLVGGGARMGITYGEFTASYNTPKHVASFAAVVTCFFIDTAPNIIAYIEVIRHCLKLGGVWINLGPLLWHFATTAPKSGTSQSDKVQDRGSIELTGDEVVALVGRMGFDIIEVEHLPAGAAGYVQDPASMLQNSYRPTYWVARKRAVGGAAAVAG</sequence>
<dbReference type="InterPro" id="IPR029063">
    <property type="entry name" value="SAM-dependent_MTases_sf"/>
</dbReference>
<gene>
    <name evidence="6" type="ORF">LTR62_008060</name>
</gene>
<evidence type="ECO:0000256" key="2">
    <source>
        <dbReference type="ARBA" id="ARBA00012003"/>
    </source>
</evidence>
<dbReference type="AlphaFoldDB" id="A0AAN7TI67"/>
<proteinExistence type="inferred from homology"/>
<evidence type="ECO:0000256" key="1">
    <source>
        <dbReference type="ARBA" id="ARBA00010086"/>
    </source>
</evidence>
<comment type="caution">
    <text evidence="6">The sequence shown here is derived from an EMBL/GenBank/DDBJ whole genome shotgun (WGS) entry which is preliminary data.</text>
</comment>
<keyword evidence="5" id="KW-0949">S-adenosyl-L-methionine</keyword>
<dbReference type="Proteomes" id="UP001310890">
    <property type="component" value="Unassembled WGS sequence"/>
</dbReference>
<evidence type="ECO:0000313" key="6">
    <source>
        <dbReference type="EMBL" id="KAK5116511.1"/>
    </source>
</evidence>
<name>A0AAN7TI67_9PEZI</name>
<keyword evidence="3" id="KW-0489">Methyltransferase</keyword>
<evidence type="ECO:0000256" key="3">
    <source>
        <dbReference type="ARBA" id="ARBA00022603"/>
    </source>
</evidence>
<evidence type="ECO:0000313" key="7">
    <source>
        <dbReference type="Proteomes" id="UP001310890"/>
    </source>
</evidence>
<accession>A0AAN7TI67</accession>
<dbReference type="EMBL" id="JAVRRL010000008">
    <property type="protein sequence ID" value="KAK5116511.1"/>
    <property type="molecule type" value="Genomic_DNA"/>
</dbReference>
<evidence type="ECO:0000256" key="5">
    <source>
        <dbReference type="ARBA" id="ARBA00022691"/>
    </source>
</evidence>
<dbReference type="SUPFAM" id="SSF53335">
    <property type="entry name" value="S-adenosyl-L-methionine-dependent methyltransferases"/>
    <property type="match status" value="1"/>
</dbReference>
<protein>
    <recommendedName>
        <fullName evidence="2">carnosine N-methyltransferase</fullName>
        <ecNumber evidence="2">2.1.1.22</ecNumber>
    </recommendedName>
</protein>
<dbReference type="EC" id="2.1.1.22" evidence="2"/>
<dbReference type="PANTHER" id="PTHR12303">
    <property type="entry name" value="CARNOSINE N-METHYLTRANSFERASE"/>
    <property type="match status" value="1"/>
</dbReference>
<dbReference type="Pfam" id="PF07942">
    <property type="entry name" value="CARME"/>
    <property type="match status" value="1"/>
</dbReference>
<dbReference type="InterPro" id="IPR012901">
    <property type="entry name" value="CARME"/>
</dbReference>
<organism evidence="6 7">
    <name type="scientific">Meristemomyces frigidus</name>
    <dbReference type="NCBI Taxonomy" id="1508187"/>
    <lineage>
        <taxon>Eukaryota</taxon>
        <taxon>Fungi</taxon>
        <taxon>Dikarya</taxon>
        <taxon>Ascomycota</taxon>
        <taxon>Pezizomycotina</taxon>
        <taxon>Dothideomycetes</taxon>
        <taxon>Dothideomycetidae</taxon>
        <taxon>Mycosphaerellales</taxon>
        <taxon>Teratosphaeriaceae</taxon>
        <taxon>Meristemomyces</taxon>
    </lineage>
</organism>